<sequence length="268" mass="29184">MTTCPNGLASLVLLAAPLLAAPPATHQRPYKGSGSPHFGSRMRVRAAEGWFARLMQGNTVKSKERAEQFKNELVSAMKLRQGPGNRKRVEKGIDDLVRNTEGQKSCRQVVKDGVWKLLWSSPSSSSNPFSTPDRILGGLTYQIIKSPRAANVVWWGGQKDKSAPQLFGGASIAKVGQDRTQLTVDSFALRIPGFPEVTLFNVTKQLALKVKDKPGGGERELSRNTDVLRTLYNDGALRISVGEENKIIYVHTVDQAPPPGVVAVTAEL</sequence>
<feature type="signal peptide" evidence="1">
    <location>
        <begin position="1"/>
        <end position="20"/>
    </location>
</feature>
<dbReference type="EMBL" id="HBHP01024212">
    <property type="protein sequence ID" value="CAD9771048.1"/>
    <property type="molecule type" value="Transcribed_RNA"/>
</dbReference>
<gene>
    <name evidence="2" type="ORF">LSP00402_LOCUS15037</name>
</gene>
<evidence type="ECO:0000313" key="2">
    <source>
        <dbReference type="EMBL" id="CAD9771048.1"/>
    </source>
</evidence>
<organism evidence="2">
    <name type="scientific">Lotharella oceanica</name>
    <dbReference type="NCBI Taxonomy" id="641309"/>
    <lineage>
        <taxon>Eukaryota</taxon>
        <taxon>Sar</taxon>
        <taxon>Rhizaria</taxon>
        <taxon>Cercozoa</taxon>
        <taxon>Chlorarachniophyceae</taxon>
        <taxon>Lotharella</taxon>
    </lineage>
</organism>
<protein>
    <recommendedName>
        <fullName evidence="3">Plastid lipid-associated protein/fibrillin conserved domain-containing protein</fullName>
    </recommendedName>
</protein>
<name>A0A7S2XFV2_9EUKA</name>
<feature type="chain" id="PRO_5030588482" description="Plastid lipid-associated protein/fibrillin conserved domain-containing protein" evidence="1">
    <location>
        <begin position="21"/>
        <end position="268"/>
    </location>
</feature>
<proteinExistence type="predicted"/>
<reference evidence="2" key="1">
    <citation type="submission" date="2021-01" db="EMBL/GenBank/DDBJ databases">
        <authorList>
            <person name="Corre E."/>
            <person name="Pelletier E."/>
            <person name="Niang G."/>
            <person name="Scheremetjew M."/>
            <person name="Finn R."/>
            <person name="Kale V."/>
            <person name="Holt S."/>
            <person name="Cochrane G."/>
            <person name="Meng A."/>
            <person name="Brown T."/>
            <person name="Cohen L."/>
        </authorList>
    </citation>
    <scope>NUCLEOTIDE SEQUENCE</scope>
    <source>
        <strain evidence="2">CCMP622</strain>
    </source>
</reference>
<accession>A0A7S2XFV2</accession>
<dbReference type="AlphaFoldDB" id="A0A7S2XFV2"/>
<evidence type="ECO:0008006" key="3">
    <source>
        <dbReference type="Google" id="ProtNLM"/>
    </source>
</evidence>
<evidence type="ECO:0000256" key="1">
    <source>
        <dbReference type="SAM" id="SignalP"/>
    </source>
</evidence>
<keyword evidence="1" id="KW-0732">Signal</keyword>